<accession>A0A1S1V916</accession>
<dbReference type="Proteomes" id="UP000180254">
    <property type="component" value="Unassembled WGS sequence"/>
</dbReference>
<keyword evidence="1" id="KW-0175">Coiled coil</keyword>
<evidence type="ECO:0000256" key="1">
    <source>
        <dbReference type="SAM" id="Coils"/>
    </source>
</evidence>
<name>A0A1S1V916_9FIRM</name>
<dbReference type="EMBL" id="MKIE01000002">
    <property type="protein sequence ID" value="OHW63092.1"/>
    <property type="molecule type" value="Genomic_DNA"/>
</dbReference>
<comment type="caution">
    <text evidence="2">The sequence shown here is derived from an EMBL/GenBank/DDBJ whole genome shotgun (WGS) entry which is preliminary data.</text>
</comment>
<evidence type="ECO:0000313" key="2">
    <source>
        <dbReference type="EMBL" id="OHW63092.1"/>
    </source>
</evidence>
<proteinExistence type="predicted"/>
<dbReference type="OrthoDB" id="1954586at2"/>
<organism evidence="2 3">
    <name type="scientific">Andreesenia angusta</name>
    <dbReference type="NCBI Taxonomy" id="39480"/>
    <lineage>
        <taxon>Bacteria</taxon>
        <taxon>Bacillati</taxon>
        <taxon>Bacillota</taxon>
        <taxon>Tissierellia</taxon>
        <taxon>Tissierellales</taxon>
        <taxon>Gottschalkiaceae</taxon>
        <taxon>Andreesenia</taxon>
    </lineage>
</organism>
<dbReference type="AlphaFoldDB" id="A0A1S1V916"/>
<evidence type="ECO:0000313" key="3">
    <source>
        <dbReference type="Proteomes" id="UP000180254"/>
    </source>
</evidence>
<dbReference type="STRING" id="39480.EUAN_08760"/>
<evidence type="ECO:0008006" key="4">
    <source>
        <dbReference type="Google" id="ProtNLM"/>
    </source>
</evidence>
<dbReference type="InterPro" id="IPR013324">
    <property type="entry name" value="RNA_pol_sigma_r3/r4-like"/>
</dbReference>
<keyword evidence="3" id="KW-1185">Reference proteome</keyword>
<gene>
    <name evidence="2" type="ORF">EUAN_08760</name>
</gene>
<feature type="coiled-coil region" evidence="1">
    <location>
        <begin position="7"/>
        <end position="34"/>
    </location>
</feature>
<dbReference type="SUPFAM" id="SSF88659">
    <property type="entry name" value="Sigma3 and sigma4 domains of RNA polymerase sigma factors"/>
    <property type="match status" value="1"/>
</dbReference>
<protein>
    <recommendedName>
        <fullName evidence="4">RNA polymerase sigma-70 region 4 domain-containing protein</fullName>
    </recommendedName>
</protein>
<dbReference type="RefSeq" id="WP_071062030.1">
    <property type="nucleotide sequence ID" value="NZ_MKIE01000002.1"/>
</dbReference>
<reference evidence="2 3" key="1">
    <citation type="submission" date="2016-09" db="EMBL/GenBank/DDBJ databases">
        <title>Genome sequence of Eubacterium angustum.</title>
        <authorList>
            <person name="Poehlein A."/>
            <person name="Daniel R."/>
        </authorList>
    </citation>
    <scope>NUCLEOTIDE SEQUENCE [LARGE SCALE GENOMIC DNA]</scope>
    <source>
        <strain evidence="2 3">DSM 1989</strain>
    </source>
</reference>
<sequence length="122" mass="14424">MVAIKIAKDLDVEKDVIEMEIERLKRQYYALEKIRDTHKMDVATYHDQLFRTERAIENYQGMLEDLVATRYDIGNKLKDLKGLEYKVGRMKLLEGKKLEEIADELGYSYDHIARISSKIKLR</sequence>